<dbReference type="Proteomes" id="UP000676336">
    <property type="component" value="Unassembled WGS sequence"/>
</dbReference>
<comment type="caution">
    <text evidence="1">The sequence shown here is derived from an EMBL/GenBank/DDBJ whole genome shotgun (WGS) entry which is preliminary data.</text>
</comment>
<gene>
    <name evidence="1" type="ORF">SMN809_LOCUS43331</name>
</gene>
<sequence length="45" mass="5234">MSNSEETLTPEQLERIERNRQRALQLRASSTKIYESQHQITTTSA</sequence>
<feature type="non-terminal residue" evidence="1">
    <location>
        <position position="45"/>
    </location>
</feature>
<protein>
    <submittedName>
        <fullName evidence="1">Uncharacterized protein</fullName>
    </submittedName>
</protein>
<reference evidence="1" key="1">
    <citation type="submission" date="2021-02" db="EMBL/GenBank/DDBJ databases">
        <authorList>
            <person name="Nowell W R."/>
        </authorList>
    </citation>
    <scope>NUCLEOTIDE SEQUENCE</scope>
</reference>
<evidence type="ECO:0000313" key="1">
    <source>
        <dbReference type="EMBL" id="CAF4708352.1"/>
    </source>
</evidence>
<dbReference type="EMBL" id="CAJOBI010127535">
    <property type="protein sequence ID" value="CAF4708352.1"/>
    <property type="molecule type" value="Genomic_DNA"/>
</dbReference>
<accession>A0A8S3A8J0</accession>
<name>A0A8S3A8J0_9BILA</name>
<proteinExistence type="predicted"/>
<evidence type="ECO:0000313" key="2">
    <source>
        <dbReference type="Proteomes" id="UP000676336"/>
    </source>
</evidence>
<organism evidence="1 2">
    <name type="scientific">Rotaria magnacalcarata</name>
    <dbReference type="NCBI Taxonomy" id="392030"/>
    <lineage>
        <taxon>Eukaryota</taxon>
        <taxon>Metazoa</taxon>
        <taxon>Spiralia</taxon>
        <taxon>Gnathifera</taxon>
        <taxon>Rotifera</taxon>
        <taxon>Eurotatoria</taxon>
        <taxon>Bdelloidea</taxon>
        <taxon>Philodinida</taxon>
        <taxon>Philodinidae</taxon>
        <taxon>Rotaria</taxon>
    </lineage>
</organism>
<dbReference type="AlphaFoldDB" id="A0A8S3A8J0"/>